<comment type="caution">
    <text evidence="3">The sequence shown here is derived from an EMBL/GenBank/DDBJ whole genome shotgun (WGS) entry which is preliminary data.</text>
</comment>
<feature type="domain" description="Thioesterase" evidence="2">
    <location>
        <begin position="141"/>
        <end position="215"/>
    </location>
</feature>
<dbReference type="SUPFAM" id="SSF54637">
    <property type="entry name" value="Thioesterase/thiol ester dehydrase-isomerase"/>
    <property type="match status" value="1"/>
</dbReference>
<evidence type="ECO:0000256" key="1">
    <source>
        <dbReference type="SAM" id="SignalP"/>
    </source>
</evidence>
<protein>
    <recommendedName>
        <fullName evidence="2">Thioesterase domain-containing protein</fullName>
    </recommendedName>
</protein>
<evidence type="ECO:0000313" key="3">
    <source>
        <dbReference type="EMBL" id="KAJ2006657.1"/>
    </source>
</evidence>
<dbReference type="InterPro" id="IPR029069">
    <property type="entry name" value="HotDog_dom_sf"/>
</dbReference>
<dbReference type="PANTHER" id="PTHR47260:SF1">
    <property type="entry name" value="UPF0644 PROTEIN PB2B4.06"/>
    <property type="match status" value="1"/>
</dbReference>
<dbReference type="OrthoDB" id="506431at2759"/>
<dbReference type="Gene3D" id="3.10.129.10">
    <property type="entry name" value="Hotdog Thioesterase"/>
    <property type="match status" value="1"/>
</dbReference>
<gene>
    <name evidence="3" type="ORF">H4R26_001253</name>
</gene>
<organism evidence="3 4">
    <name type="scientific">Coemansia thaxteri</name>
    <dbReference type="NCBI Taxonomy" id="2663907"/>
    <lineage>
        <taxon>Eukaryota</taxon>
        <taxon>Fungi</taxon>
        <taxon>Fungi incertae sedis</taxon>
        <taxon>Zoopagomycota</taxon>
        <taxon>Kickxellomycotina</taxon>
        <taxon>Kickxellomycetes</taxon>
        <taxon>Kickxellales</taxon>
        <taxon>Kickxellaceae</taxon>
        <taxon>Coemansia</taxon>
    </lineage>
</organism>
<dbReference type="InterPro" id="IPR006683">
    <property type="entry name" value="Thioestr_dom"/>
</dbReference>
<keyword evidence="1" id="KW-0732">Signal</keyword>
<feature type="chain" id="PRO_5040888603" description="Thioesterase domain-containing protein" evidence="1">
    <location>
        <begin position="18"/>
        <end position="250"/>
    </location>
</feature>
<sequence>MLAAWAACCMVFGVTVSLFGVDQGWINFVGVSKPSEDKQLVLEAGEATEKDAARAKEEYDAMTSRLLGTSVAKECLENADEWKRVPYFWVTNEESFKAAFVPGTLHGPDRLSVEPVVFLHRDRQKFIVVLHIGKLLCGHDGIVHGGAQAVLFDEITARPAFWNLPRNVALTASLKINYRRPVVADQILVFRTQVATMEGRKATVTAQLEDVKGNLLSDAEALYVSPSNEKLVPGRSSEIQAIESAYPGRF</sequence>
<proteinExistence type="predicted"/>
<evidence type="ECO:0000313" key="4">
    <source>
        <dbReference type="Proteomes" id="UP001150907"/>
    </source>
</evidence>
<evidence type="ECO:0000259" key="2">
    <source>
        <dbReference type="Pfam" id="PF03061"/>
    </source>
</evidence>
<dbReference type="AlphaFoldDB" id="A0A9W8BH56"/>
<dbReference type="CDD" id="cd03443">
    <property type="entry name" value="PaaI_thioesterase"/>
    <property type="match status" value="1"/>
</dbReference>
<keyword evidence="4" id="KW-1185">Reference proteome</keyword>
<dbReference type="Proteomes" id="UP001150907">
    <property type="component" value="Unassembled WGS sequence"/>
</dbReference>
<name>A0A9W8BH56_9FUNG</name>
<feature type="signal peptide" evidence="1">
    <location>
        <begin position="1"/>
        <end position="17"/>
    </location>
</feature>
<accession>A0A9W8BH56</accession>
<dbReference type="Pfam" id="PF03061">
    <property type="entry name" value="4HBT"/>
    <property type="match status" value="1"/>
</dbReference>
<dbReference type="InterPro" id="IPR052061">
    <property type="entry name" value="PTE-AB_protein"/>
</dbReference>
<reference evidence="3" key="1">
    <citation type="submission" date="2022-07" db="EMBL/GenBank/DDBJ databases">
        <title>Phylogenomic reconstructions and comparative analyses of Kickxellomycotina fungi.</title>
        <authorList>
            <person name="Reynolds N.K."/>
            <person name="Stajich J.E."/>
            <person name="Barry K."/>
            <person name="Grigoriev I.V."/>
            <person name="Crous P."/>
            <person name="Smith M.E."/>
        </authorList>
    </citation>
    <scope>NUCLEOTIDE SEQUENCE</scope>
    <source>
        <strain evidence="3">IMI 214461</strain>
    </source>
</reference>
<dbReference type="PANTHER" id="PTHR47260">
    <property type="entry name" value="UPF0644 PROTEIN PB2B4.06"/>
    <property type="match status" value="1"/>
</dbReference>
<dbReference type="EMBL" id="JANBQF010000052">
    <property type="protein sequence ID" value="KAJ2006657.1"/>
    <property type="molecule type" value="Genomic_DNA"/>
</dbReference>